<keyword evidence="2" id="KW-1133">Transmembrane helix</keyword>
<keyword evidence="4" id="KW-1185">Reference proteome</keyword>
<keyword evidence="2" id="KW-0472">Membrane</keyword>
<proteinExistence type="predicted"/>
<feature type="transmembrane region" description="Helical" evidence="2">
    <location>
        <begin position="15"/>
        <end position="35"/>
    </location>
</feature>
<reference evidence="3 4" key="1">
    <citation type="submission" date="2024-09" db="EMBL/GenBank/DDBJ databases">
        <title>A chromosome-level genome assembly of Gray's grenadier anchovy, Coilia grayii.</title>
        <authorList>
            <person name="Fu Z."/>
        </authorList>
    </citation>
    <scope>NUCLEOTIDE SEQUENCE [LARGE SCALE GENOMIC DNA]</scope>
    <source>
        <strain evidence="3">G4</strain>
        <tissue evidence="3">Muscle</tissue>
    </source>
</reference>
<dbReference type="EMBL" id="JBHFQA010000005">
    <property type="protein sequence ID" value="KAL2098558.1"/>
    <property type="molecule type" value="Genomic_DNA"/>
</dbReference>
<evidence type="ECO:0000256" key="2">
    <source>
        <dbReference type="SAM" id="Phobius"/>
    </source>
</evidence>
<feature type="compositionally biased region" description="Polar residues" evidence="1">
    <location>
        <begin position="201"/>
        <end position="211"/>
    </location>
</feature>
<feature type="compositionally biased region" description="Polar residues" evidence="1">
    <location>
        <begin position="219"/>
        <end position="228"/>
    </location>
</feature>
<dbReference type="Proteomes" id="UP001591681">
    <property type="component" value="Unassembled WGS sequence"/>
</dbReference>
<dbReference type="AlphaFoldDB" id="A0ABD1KHK8"/>
<keyword evidence="2" id="KW-0812">Transmembrane</keyword>
<evidence type="ECO:0000313" key="4">
    <source>
        <dbReference type="Proteomes" id="UP001591681"/>
    </source>
</evidence>
<accession>A0ABD1KHK8</accession>
<evidence type="ECO:0000256" key="1">
    <source>
        <dbReference type="SAM" id="MobiDB-lite"/>
    </source>
</evidence>
<evidence type="ECO:0000313" key="3">
    <source>
        <dbReference type="EMBL" id="KAL2098558.1"/>
    </source>
</evidence>
<sequence length="357" mass="37834">MAPLVAHLQGWVTEGGPAVTVLAFIALLLILFNLLNLCTTCQKQSFELQHEGAKVERNSSTLVRVVKLEDAATENPAIDEIQKDELELSPVPEDVPESAQGNGEVVTAWRTHTLKSVFPADGQVANGASAGLSVTNGEGEMDGTATTRHGLHAVPMIAPHVDVESSLQSAPPAAALAVGVSQAHSEPTGSLRDLRAAQPELTASQAGQVSQEPPPGSLQLPQAHSQHTYETISDMLRGPTPTPSESSVLDVPSYQFVTQLEPYATSAPDLAGLHLQQHHPPAARTPSVEVEEIANLEDEHSHAMYARVSKRIKCPTPPPVPPPDDVEEVEEEEVEDIAPALPDRALDGDQPTPLGGP</sequence>
<protein>
    <recommendedName>
        <fullName evidence="5">Transmembrane protein</fullName>
    </recommendedName>
</protein>
<organism evidence="3 4">
    <name type="scientific">Coilia grayii</name>
    <name type="common">Gray's grenadier anchovy</name>
    <dbReference type="NCBI Taxonomy" id="363190"/>
    <lineage>
        <taxon>Eukaryota</taxon>
        <taxon>Metazoa</taxon>
        <taxon>Chordata</taxon>
        <taxon>Craniata</taxon>
        <taxon>Vertebrata</taxon>
        <taxon>Euteleostomi</taxon>
        <taxon>Actinopterygii</taxon>
        <taxon>Neopterygii</taxon>
        <taxon>Teleostei</taxon>
        <taxon>Clupei</taxon>
        <taxon>Clupeiformes</taxon>
        <taxon>Clupeoidei</taxon>
        <taxon>Engraulidae</taxon>
        <taxon>Coilinae</taxon>
        <taxon>Coilia</taxon>
    </lineage>
</organism>
<feature type="compositionally biased region" description="Acidic residues" evidence="1">
    <location>
        <begin position="324"/>
        <end position="336"/>
    </location>
</feature>
<name>A0ABD1KHK8_9TELE</name>
<comment type="caution">
    <text evidence="3">The sequence shown here is derived from an EMBL/GenBank/DDBJ whole genome shotgun (WGS) entry which is preliminary data.</text>
</comment>
<gene>
    <name evidence="3" type="ORF">ACEWY4_005038</name>
</gene>
<feature type="region of interest" description="Disordered" evidence="1">
    <location>
        <begin position="312"/>
        <end position="357"/>
    </location>
</feature>
<evidence type="ECO:0008006" key="5">
    <source>
        <dbReference type="Google" id="ProtNLM"/>
    </source>
</evidence>
<feature type="region of interest" description="Disordered" evidence="1">
    <location>
        <begin position="201"/>
        <end position="228"/>
    </location>
</feature>